<evidence type="ECO:0000256" key="2">
    <source>
        <dbReference type="ARBA" id="ARBA00022695"/>
    </source>
</evidence>
<keyword evidence="1 5" id="KW-0808">Transferase</keyword>
<dbReference type="InterPro" id="IPR043502">
    <property type="entry name" value="DNA/RNA_pol_sf"/>
</dbReference>
<evidence type="ECO:0000256" key="1">
    <source>
        <dbReference type="ARBA" id="ARBA00022679"/>
    </source>
</evidence>
<organism evidence="6">
    <name type="scientific">dsRNA virus environmental sample</name>
    <dbReference type="NCBI Taxonomy" id="1075826"/>
    <lineage>
        <taxon>Viruses</taxon>
        <taxon>Riboviria</taxon>
        <taxon>dsRNA viruses</taxon>
        <taxon>environmental samples</taxon>
    </lineage>
</organism>
<dbReference type="GO" id="GO:0003968">
    <property type="term" value="F:RNA-directed RNA polymerase activity"/>
    <property type="evidence" value="ECO:0007669"/>
    <property type="project" value="UniProtKB-KW"/>
</dbReference>
<dbReference type="GO" id="GO:0006351">
    <property type="term" value="P:DNA-templated transcription"/>
    <property type="evidence" value="ECO:0007669"/>
    <property type="project" value="InterPro"/>
</dbReference>
<keyword evidence="3 5" id="KW-0547">Nucleotide-binding</keyword>
<dbReference type="InterPro" id="IPR001795">
    <property type="entry name" value="RNA-dir_pol_luteovirus"/>
</dbReference>
<dbReference type="Pfam" id="PF02123">
    <property type="entry name" value="RdRP_4"/>
    <property type="match status" value="1"/>
</dbReference>
<sequence>GKLDWALICRYIRSRSLEDVPFCVDGRGKYSFGVRELYEVLPEFGQKFELTEDRIVCKICKRLRNKGKVGDDFVLSKIEGYSSGLIEKFWLHPHVCLLETLVLVECKYRGKVIGKLLFDKWMALNSGNYQLGVSDRCMLLWKDMASMKQDRSCLKTAGTNTLPSERFKWLTCNMHGGRYVDLKYARGKRMRKAEFCVLDEFWKFSSDADKAKTNISAGQILFWVVDNPKSWELVKPYFHLLSETLSNVTVVSLVMHMIGNKSAPRMLQLMLKHKICCVTSKQFADWAKTVSIALRRTSRWPDGSMATLEEVTGCAGWELAIGRSVNITDWKEEKQKRTTVSIPLALPHHQKRTKATNAQYINILTPILENIMRSLIPSSGVRESWADFVLRRQSWMSSGSTGGEYVYMEDGHKHRVNKHAYFETVTCADMLKWLDSTPRIEAVASEKFEMGKARAIYGTKPIEYSITSYVLDNLEDVMYKIPGIENGLLGRDCLASVLRRKIIAQTPGSESTMLDYADFNYQHTLEAQSAVFAALARVLSETNSHPDKVRAAKWVAEGLLNQWCTFPGPKEVSVRITQGMFSGCRGTNVINTSLNLAYFLLSKQEVSVRLGLQPSNLYNIHQGDDVWITNGSRIWAIALFRHMESCGFEFQASKQMFDTNRGEFLRVVYTHEGCRGYLARSIATTIIKPIQSTEINSPAERAVALNSQLAVLVRRGLTKEASHLLWHAIVPYAATVEHHGKPFSIPIAVLKKHYLDNGLDLGPPGTLAARSSATPAIPILRLESAELVRVVKKEMSTDYIRYISPKINMVINAESWIDSLHLSNVSDSLRPKDKMECLSALMIKLEKWKKSLILGPVVRNETEYEQALSGNESILLFELDLHSLERALGPKISRKAKRQVANMLRCIASSPFKNLSDAMRATGLDGPEAAILAMTTCKVEAIRRPSMLMFNKLRDVCGDGVALAILDGLRSGSTTFEGDFHPLILAWVTEYVVEDIANEALQKNMRSVELLKEAMNVKFLQYMKIVIKSDTMRAISHY</sequence>
<dbReference type="SUPFAM" id="SSF56672">
    <property type="entry name" value="DNA/RNA polymerases"/>
    <property type="match status" value="1"/>
</dbReference>
<comment type="catalytic activity">
    <reaction evidence="4 5">
        <text>RNA(n) + a ribonucleoside 5'-triphosphate = RNA(n+1) + diphosphate</text>
        <dbReference type="Rhea" id="RHEA:21248"/>
        <dbReference type="Rhea" id="RHEA-COMP:14527"/>
        <dbReference type="Rhea" id="RHEA-COMP:17342"/>
        <dbReference type="ChEBI" id="CHEBI:33019"/>
        <dbReference type="ChEBI" id="CHEBI:61557"/>
        <dbReference type="ChEBI" id="CHEBI:140395"/>
        <dbReference type="EC" id="2.7.7.48"/>
    </reaction>
</comment>
<reference evidence="6" key="1">
    <citation type="journal article" date="2015" name="Front. Microbiol.">
        <title>RNA shotgun metagenomic sequencing of northern California (USA) mosquitoes uncovers viruses, bacteria, and fungi.</title>
        <authorList>
            <person name="Chandler J.A."/>
            <person name="Liu R.M."/>
            <person name="Bennett S.N."/>
        </authorList>
    </citation>
    <scope>NUCLEOTIDE SEQUENCE</scope>
</reference>
<dbReference type="EMBL" id="KP642122">
    <property type="protein sequence ID" value="AJT39581.1"/>
    <property type="molecule type" value="Genomic_RNA"/>
</dbReference>
<keyword evidence="5" id="KW-0696">RNA-directed RNA polymerase</keyword>
<name>A0A0D4BU18_9VIRU</name>
<evidence type="ECO:0000256" key="3">
    <source>
        <dbReference type="ARBA" id="ARBA00022741"/>
    </source>
</evidence>
<dbReference type="GO" id="GO:0000166">
    <property type="term" value="F:nucleotide binding"/>
    <property type="evidence" value="ECO:0007669"/>
    <property type="project" value="UniProtKB-KW"/>
</dbReference>
<dbReference type="EC" id="2.7.7.48" evidence="5"/>
<keyword evidence="5" id="KW-0693">Viral RNA replication</keyword>
<proteinExistence type="predicted"/>
<keyword evidence="2 5" id="KW-0548">Nucleotidyltransferase</keyword>
<feature type="non-terminal residue" evidence="6">
    <location>
        <position position="1"/>
    </location>
</feature>
<protein>
    <recommendedName>
        <fullName evidence="5">RNA-directed RNA polymerase</fullName>
        <ecNumber evidence="5">2.7.7.48</ecNumber>
    </recommendedName>
</protein>
<evidence type="ECO:0000256" key="4">
    <source>
        <dbReference type="ARBA" id="ARBA00048744"/>
    </source>
</evidence>
<evidence type="ECO:0000313" key="6">
    <source>
        <dbReference type="EMBL" id="AJT39581.1"/>
    </source>
</evidence>
<evidence type="ECO:0000256" key="5">
    <source>
        <dbReference type="RuleBase" id="RU364050"/>
    </source>
</evidence>
<accession>A0A0D4BU18</accession>
<dbReference type="GO" id="GO:0003723">
    <property type="term" value="F:RNA binding"/>
    <property type="evidence" value="ECO:0007669"/>
    <property type="project" value="InterPro"/>
</dbReference>